<evidence type="ECO:0000313" key="1">
    <source>
        <dbReference type="EMBL" id="SVC55865.1"/>
    </source>
</evidence>
<name>A0A382N6B3_9ZZZZ</name>
<organism evidence="1">
    <name type="scientific">marine metagenome</name>
    <dbReference type="NCBI Taxonomy" id="408172"/>
    <lineage>
        <taxon>unclassified sequences</taxon>
        <taxon>metagenomes</taxon>
        <taxon>ecological metagenomes</taxon>
    </lineage>
</organism>
<gene>
    <name evidence="1" type="ORF">METZ01_LOCUS308719</name>
</gene>
<sequence>MRTELLIKYHAPIMMNGIVPTP</sequence>
<proteinExistence type="predicted"/>
<reference evidence="1" key="1">
    <citation type="submission" date="2018-05" db="EMBL/GenBank/DDBJ databases">
        <authorList>
            <person name="Lanie J.A."/>
            <person name="Ng W.-L."/>
            <person name="Kazmierczak K.M."/>
            <person name="Andrzejewski T.M."/>
            <person name="Davidsen T.M."/>
            <person name="Wayne K.J."/>
            <person name="Tettelin H."/>
            <person name="Glass J.I."/>
            <person name="Rusch D."/>
            <person name="Podicherti R."/>
            <person name="Tsui H.-C.T."/>
            <person name="Winkler M.E."/>
        </authorList>
    </citation>
    <scope>NUCLEOTIDE SEQUENCE</scope>
</reference>
<dbReference type="EMBL" id="UINC01097826">
    <property type="protein sequence ID" value="SVC55865.1"/>
    <property type="molecule type" value="Genomic_DNA"/>
</dbReference>
<protein>
    <submittedName>
        <fullName evidence="1">Uncharacterized protein</fullName>
    </submittedName>
</protein>
<dbReference type="AlphaFoldDB" id="A0A382N6B3"/>
<accession>A0A382N6B3</accession>